<comment type="caution">
    <text evidence="8">The sequence shown here is derived from an EMBL/GenBank/DDBJ whole genome shotgun (WGS) entry which is preliminary data.</text>
</comment>
<dbReference type="Proteomes" id="UP000295399">
    <property type="component" value="Unassembled WGS sequence"/>
</dbReference>
<dbReference type="Pfam" id="PF01313">
    <property type="entry name" value="Bac_export_3"/>
    <property type="match status" value="1"/>
</dbReference>
<dbReference type="GO" id="GO:0009306">
    <property type="term" value="P:protein secretion"/>
    <property type="evidence" value="ECO:0007669"/>
    <property type="project" value="InterPro"/>
</dbReference>
<dbReference type="PANTHER" id="PTHR34040">
    <property type="entry name" value="FLAGELLAR BIOSYNTHETIC PROTEIN FLIQ"/>
    <property type="match status" value="1"/>
</dbReference>
<feature type="transmembrane region" description="Helical" evidence="7">
    <location>
        <begin position="21"/>
        <end position="43"/>
    </location>
</feature>
<dbReference type="InParanoid" id="A0A4R2PEH6"/>
<gene>
    <name evidence="8" type="ORF">EV659_10943</name>
</gene>
<dbReference type="RefSeq" id="WP_200287505.1">
    <property type="nucleotide sequence ID" value="NZ_JACIGF010000009.1"/>
</dbReference>
<proteinExistence type="inferred from homology"/>
<evidence type="ECO:0000313" key="9">
    <source>
        <dbReference type="Proteomes" id="UP000295399"/>
    </source>
</evidence>
<accession>A0A4R2PEH6</accession>
<evidence type="ECO:0000313" key="8">
    <source>
        <dbReference type="EMBL" id="TCP32551.1"/>
    </source>
</evidence>
<evidence type="ECO:0000256" key="5">
    <source>
        <dbReference type="ARBA" id="ARBA00022989"/>
    </source>
</evidence>
<name>A0A4R2PEH6_RHOSA</name>
<evidence type="ECO:0000256" key="3">
    <source>
        <dbReference type="ARBA" id="ARBA00022475"/>
    </source>
</evidence>
<protein>
    <submittedName>
        <fullName evidence="8">Flagellar biosynthetic protein FliQ</fullName>
    </submittedName>
</protein>
<dbReference type="EMBL" id="SLXO01000009">
    <property type="protein sequence ID" value="TCP32551.1"/>
    <property type="molecule type" value="Genomic_DNA"/>
</dbReference>
<keyword evidence="4 7" id="KW-0812">Transmembrane</keyword>
<dbReference type="PANTHER" id="PTHR34040:SF2">
    <property type="entry name" value="FLAGELLAR BIOSYNTHETIC PROTEIN FLIQ"/>
    <property type="match status" value="1"/>
</dbReference>
<evidence type="ECO:0000256" key="7">
    <source>
        <dbReference type="SAM" id="Phobius"/>
    </source>
</evidence>
<comment type="subcellular location">
    <subcellularLocation>
        <location evidence="1">Cell membrane</location>
        <topology evidence="1">Multi-pass membrane protein</topology>
    </subcellularLocation>
</comment>
<dbReference type="GO" id="GO:0005886">
    <property type="term" value="C:plasma membrane"/>
    <property type="evidence" value="ECO:0007669"/>
    <property type="project" value="UniProtKB-SubCell"/>
</dbReference>
<keyword evidence="6 7" id="KW-0472">Membrane</keyword>
<dbReference type="InterPro" id="IPR002191">
    <property type="entry name" value="Bac_export_3"/>
</dbReference>
<evidence type="ECO:0000256" key="1">
    <source>
        <dbReference type="ARBA" id="ARBA00004651"/>
    </source>
</evidence>
<keyword evidence="3" id="KW-1003">Cell membrane</keyword>
<evidence type="ECO:0000256" key="6">
    <source>
        <dbReference type="ARBA" id="ARBA00023136"/>
    </source>
</evidence>
<comment type="similarity">
    <text evidence="2">Belongs to the FliQ/MopD/SpaQ family.</text>
</comment>
<dbReference type="PRINTS" id="PR00952">
    <property type="entry name" value="TYPE3IMQPROT"/>
</dbReference>
<feature type="transmembrane region" description="Helical" evidence="7">
    <location>
        <begin position="55"/>
        <end position="73"/>
    </location>
</feature>
<keyword evidence="9" id="KW-1185">Reference proteome</keyword>
<sequence>MPLLLTGAEVLDVARQALVTLLMAAGPIMLFGLALGLVVAIFQSVTQIQEMTLTFVPKIIAVFAATLFLLPNIGRRMNSFMQQIFDLMIAG</sequence>
<keyword evidence="8" id="KW-0282">Flagellum</keyword>
<keyword evidence="5 7" id="KW-1133">Transmembrane helix</keyword>
<keyword evidence="8" id="KW-0966">Cell projection</keyword>
<keyword evidence="8" id="KW-0969">Cilium</keyword>
<evidence type="ECO:0000256" key="4">
    <source>
        <dbReference type="ARBA" id="ARBA00022692"/>
    </source>
</evidence>
<reference evidence="8 9" key="1">
    <citation type="submission" date="2019-03" db="EMBL/GenBank/DDBJ databases">
        <title>Genomic Encyclopedia of Type Strains, Phase IV (KMG-IV): sequencing the most valuable type-strain genomes for metagenomic binning, comparative biology and taxonomic classification.</title>
        <authorList>
            <person name="Goeker M."/>
        </authorList>
    </citation>
    <scope>NUCLEOTIDE SEQUENCE [LARGE SCALE GENOMIC DNA]</scope>
    <source>
        <strain evidence="8 9">DSM 2132</strain>
    </source>
</reference>
<dbReference type="AlphaFoldDB" id="A0A4R2PEH6"/>
<evidence type="ECO:0000256" key="2">
    <source>
        <dbReference type="ARBA" id="ARBA00006156"/>
    </source>
</evidence>
<organism evidence="8 9">
    <name type="scientific">Rhodothalassium salexigens DSM 2132</name>
    <dbReference type="NCBI Taxonomy" id="1188247"/>
    <lineage>
        <taxon>Bacteria</taxon>
        <taxon>Pseudomonadati</taxon>
        <taxon>Pseudomonadota</taxon>
        <taxon>Alphaproteobacteria</taxon>
        <taxon>Rhodothalassiales</taxon>
        <taxon>Rhodothalassiaceae</taxon>
        <taxon>Rhodothalassium</taxon>
    </lineage>
</organism>
<dbReference type="PIRSF" id="PIRSF004669">
    <property type="entry name" value="FliQ"/>
    <property type="match status" value="1"/>
</dbReference>
<dbReference type="FunCoup" id="A0A4R2PEH6">
    <property type="interactions" value="78"/>
</dbReference>